<comment type="caution">
    <text evidence="8">The sequence shown here is derived from an EMBL/GenBank/DDBJ whole genome shotgun (WGS) entry which is preliminary data.</text>
</comment>
<dbReference type="GO" id="GO:0005737">
    <property type="term" value="C:cytoplasm"/>
    <property type="evidence" value="ECO:0007669"/>
    <property type="project" value="UniProtKB-ARBA"/>
</dbReference>
<dbReference type="InterPro" id="IPR002213">
    <property type="entry name" value="UDP_glucos_trans"/>
</dbReference>
<keyword evidence="2" id="KW-0328">Glycosyltransferase</keyword>
<evidence type="ECO:0000256" key="3">
    <source>
        <dbReference type="ARBA" id="ARBA00022679"/>
    </source>
</evidence>
<dbReference type="Pfam" id="PF06294">
    <property type="entry name" value="CH_2"/>
    <property type="match status" value="1"/>
</dbReference>
<feature type="region of interest" description="Disordered" evidence="5">
    <location>
        <begin position="1098"/>
        <end position="1123"/>
    </location>
</feature>
<dbReference type="PANTHER" id="PTHR14919:SF0">
    <property type="entry name" value="SPERM FLAGELLAR PROTEIN 2"/>
    <property type="match status" value="1"/>
</dbReference>
<name>A0AAD9C2R9_DISEL</name>
<feature type="region of interest" description="Disordered" evidence="5">
    <location>
        <begin position="1142"/>
        <end position="1198"/>
    </location>
</feature>
<feature type="coiled-coil region" evidence="4">
    <location>
        <begin position="229"/>
        <end position="256"/>
    </location>
</feature>
<feature type="coiled-coil region" evidence="4">
    <location>
        <begin position="994"/>
        <end position="1028"/>
    </location>
</feature>
<keyword evidence="8" id="KW-0282">Flagellum</keyword>
<dbReference type="GO" id="GO:0002177">
    <property type="term" value="C:manchette"/>
    <property type="evidence" value="ECO:0007669"/>
    <property type="project" value="TreeGrafter"/>
</dbReference>
<dbReference type="InterPro" id="IPR052634">
    <property type="entry name" value="Sperm_flagellar-bone_growth"/>
</dbReference>
<dbReference type="Pfam" id="PF00201">
    <property type="entry name" value="UDPGT"/>
    <property type="match status" value="2"/>
</dbReference>
<keyword evidence="8" id="KW-0969">Cilium</keyword>
<keyword evidence="4" id="KW-0175">Coiled coil</keyword>
<dbReference type="Pfam" id="PF24082">
    <property type="entry name" value="SPEF2_C"/>
    <property type="match status" value="1"/>
</dbReference>
<evidence type="ECO:0000313" key="9">
    <source>
        <dbReference type="Proteomes" id="UP001228049"/>
    </source>
</evidence>
<dbReference type="PANTHER" id="PTHR14919">
    <property type="entry name" value="KPL2-RELATED"/>
    <property type="match status" value="1"/>
</dbReference>
<keyword evidence="8" id="KW-0966">Cell projection</keyword>
<dbReference type="Pfam" id="PF00406">
    <property type="entry name" value="ADK"/>
    <property type="match status" value="1"/>
</dbReference>
<evidence type="ECO:0000256" key="1">
    <source>
        <dbReference type="ARBA" id="ARBA00009995"/>
    </source>
</evidence>
<dbReference type="EMBL" id="JASDAP010000013">
    <property type="protein sequence ID" value="KAK1893318.1"/>
    <property type="molecule type" value="Genomic_DNA"/>
</dbReference>
<protein>
    <submittedName>
        <fullName evidence="8">Sperm flagellar protein 2</fullName>
    </submittedName>
</protein>
<dbReference type="GO" id="GO:0007288">
    <property type="term" value="P:sperm axoneme assembly"/>
    <property type="evidence" value="ECO:0007669"/>
    <property type="project" value="TreeGrafter"/>
</dbReference>
<sequence length="2126" mass="241341">MTDILCRWLNEELKLSKAIEPKTFAKDFSSGYLIGEVLHKYQMQNDFSMFMKKDTSISRLNNFTRLEPTLKLLGISFNLNTAQDLMQEKQGVATRLLYQLYVTLEKKKKGDISGTLMEIMQPAAKAGLHKKEHEIYSDRLHQVVKRDADQKLQKISQHYEEKYQPMDDRLEMTRPIQQQRPLRVQDEKRMINSEKLLVSRQKQKRIITCNQAATVQVPKPPPYTSQLNLKRRQQQHQRHEQEAQTVKTEIAQFETRKKLLIYAVPSSSSGQPVPRDVVPGGSSQGCEVPESGTKLTLQSNSKYIQNIRQRLEESAGAREQREKRRDRFLVEQLKAHEAQEDARRDEQLVKRLTRQTQQEHRLATQLLQIRMQKDVIRENRLFREQQYQQRREKDFLEALEREAALAQQAKLDRAEDILKEREFCKRNAAERAQSRYKKHFKSCKDILEQIVDLTTKVGEYRQLTENQIPEKSMREWKELLFNGLPLYEPINCQQPEIEFTPPLDPVELEKQEILNNQDYDEYTNMVDEWAWPEEAGETKLPLTNNNILGHVVLRLRNMVHQPIIKPSSPSFPHFTFKACVLGKLCSGKTTCLAKLAEAHGINILSADTLIEEALDANRNGEQVRVTEEQEEKGNEHLLTSSTSLEPDLETEETSRKSTLRGAAADKELREGNPIPYDLVVDIIVEAIRQVPAQSGWILDGFPLDITQAFLLERALGGCVDEGNCVVNSRTDLAADPNPPEPPTPPPPVLDLALLLDIPEECVIRRAFSHTDQDSACPKDKTLYLAQIPHRMADVDEDELYKRMESVLQQVWMQTQEDVMLDGGKAPDSPSSAELPPVGQPQDVSHEAPDPTESETNLSEEKAQSLKSLSKTGFNSPRGHSRKASMSSVINEDSQGVPVNPPESPCPGSSSWEYVDEPLPPEVPGFMCPHWDTVCDSYVKNVKTVMQQIRSQSSVINHHLFNIREDYKHYLGRPDLRQELVSHWQKDFNSIPDDMRKDEDTKAELHLRLDELRERLWDISDKCKEENEQEKAALMGGGWLEEHTVILINCHSKLMQVELDRLQDTLCILRVYYLSMCREVLPELPSRLACIPLLDFPEVKDQDESPDSKEKIQDQTEPVKLPQDKLISDYTEALRGISKLVSAEAHQGEMKEKKGKPQEKEKAPQASADANKNAKGKKSSADKKGPPSPPREPSPAPADTHHVDVKLKIHKEYAATLAQEENAAKMRIALVKGHGLRIVNSLQSRAEETLSNMEKWLEAHYLPAMKSIDQLSEVIRHHIEAGDKLKFELVLECTDFYLNGDCLMVASPAPPPRPAPLEKPTGSTPTITQLQSLHQQLCNVAPSGLISSSEFYSLLRDLIVVTLGKNTLPEPWIKQNETQMMEIVSLLTDEYELIDWRKFLLSAALPWPFPSLSQLLTVLQRFKAADHGNTGYMNEEQYLQTELWFSSESVLPVPEDPSEPLPYDRLANLRKFFFQLFADNSFSPSRLDYLTMLQYFAADPNPRQGFIRALSVVLGQHLKHSSQGHLVKSMPSIEEATELDEDYKEAECALASSSLLGEQEVSIPALLAVISHKVTKIKDVIHLPPDCLSQEEHTEQLAHIFRELGYMPEDCIPFSVLSLHPFIQDLMETSTHFQLVKGIGCGYNESIVQDNLHVKPDLPATACQGTLSLSLPRQQSWVLVATLSSRGSHYLLLDEISHNLQEHGHQVRMLLQLGNPLIKDSYQTTSWSVGEEYIREYNGWFLEQQTQFLLGRLLADKDIISFLQRENYDIAILDAFNPCSFILAHKLGVRYIAFYPGTLNGPLSIALPSPVSHVPVFSSQLSDNMSLWGRAKNLFYSVLSPVGLKELHGGAELWAFNTDFSLEFPQPLMPYTVLVGGLLSKPAKPLEQDLELWISSFGEAGFIVVTLGSMVSSVSVERLLVELVAGFSRIPQGVFWRYDPMRWPSHLDKPPNLMIGDWLPLNDLLGHNKARLFITHGGQNSLLQAVYHAVPVLGIPLFGDQFDNVVRAETKGLGLTINPTHITRELLSSTIQKLTQDVRIKSSALSLSRIHRSHPVPPVLRLIQWVEHILHSGGGAHLRPASLTQAWYQRYLLDLALLLFLGLLGPVVLCWTFCRKKNSRDKHKKVQ</sequence>
<evidence type="ECO:0000256" key="4">
    <source>
        <dbReference type="SAM" id="Coils"/>
    </source>
</evidence>
<dbReference type="InterPro" id="IPR027417">
    <property type="entry name" value="P-loop_NTPase"/>
</dbReference>
<keyword evidence="6" id="KW-0472">Membrane</keyword>
<feature type="compositionally biased region" description="Basic and acidic residues" evidence="5">
    <location>
        <begin position="1145"/>
        <end position="1162"/>
    </location>
</feature>
<dbReference type="Pfam" id="PF22946">
    <property type="entry name" value="SPEF2_D5"/>
    <property type="match status" value="1"/>
</dbReference>
<dbReference type="GO" id="GO:0008194">
    <property type="term" value="F:UDP-glycosyltransferase activity"/>
    <property type="evidence" value="ECO:0007669"/>
    <property type="project" value="InterPro"/>
</dbReference>
<gene>
    <name evidence="8" type="ORF">KUDE01_008387</name>
</gene>
<dbReference type="InterPro" id="IPR035595">
    <property type="entry name" value="UDP_glycos_trans_CS"/>
</dbReference>
<dbReference type="InterPro" id="IPR001715">
    <property type="entry name" value="CH_dom"/>
</dbReference>
<dbReference type="PROSITE" id="PS00375">
    <property type="entry name" value="UDPGT"/>
    <property type="match status" value="1"/>
</dbReference>
<dbReference type="Proteomes" id="UP001228049">
    <property type="component" value="Unassembled WGS sequence"/>
</dbReference>
<dbReference type="InterPro" id="IPR036872">
    <property type="entry name" value="CH_dom_sf"/>
</dbReference>
<keyword evidence="9" id="KW-1185">Reference proteome</keyword>
<comment type="similarity">
    <text evidence="1">Belongs to the UDP-glycosyltransferase family.</text>
</comment>
<keyword evidence="6" id="KW-0812">Transmembrane</keyword>
<dbReference type="PROSITE" id="PS50021">
    <property type="entry name" value="CH"/>
    <property type="match status" value="1"/>
</dbReference>
<feature type="domain" description="Calponin-homology (CH)" evidence="7">
    <location>
        <begin position="1"/>
        <end position="105"/>
    </location>
</feature>
<dbReference type="InterPro" id="IPR010441">
    <property type="entry name" value="CH_2"/>
</dbReference>
<feature type="compositionally biased region" description="Pro residues" evidence="5">
    <location>
        <begin position="1185"/>
        <end position="1195"/>
    </location>
</feature>
<dbReference type="Gene3D" id="1.10.418.10">
    <property type="entry name" value="Calponin-like domain"/>
    <property type="match status" value="1"/>
</dbReference>
<dbReference type="InterPro" id="IPR054517">
    <property type="entry name" value="SPEF2_D5"/>
</dbReference>
<evidence type="ECO:0000256" key="5">
    <source>
        <dbReference type="SAM" id="MobiDB-lite"/>
    </source>
</evidence>
<organism evidence="8 9">
    <name type="scientific">Dissostichus eleginoides</name>
    <name type="common">Patagonian toothfish</name>
    <name type="synonym">Dissostichus amissus</name>
    <dbReference type="NCBI Taxonomy" id="100907"/>
    <lineage>
        <taxon>Eukaryota</taxon>
        <taxon>Metazoa</taxon>
        <taxon>Chordata</taxon>
        <taxon>Craniata</taxon>
        <taxon>Vertebrata</taxon>
        <taxon>Euteleostomi</taxon>
        <taxon>Actinopterygii</taxon>
        <taxon>Neopterygii</taxon>
        <taxon>Teleostei</taxon>
        <taxon>Neoteleostei</taxon>
        <taxon>Acanthomorphata</taxon>
        <taxon>Eupercaria</taxon>
        <taxon>Perciformes</taxon>
        <taxon>Notothenioidei</taxon>
        <taxon>Nototheniidae</taxon>
        <taxon>Dissostichus</taxon>
    </lineage>
</organism>
<dbReference type="GO" id="GO:0097225">
    <property type="term" value="C:sperm midpiece"/>
    <property type="evidence" value="ECO:0007669"/>
    <property type="project" value="TreeGrafter"/>
</dbReference>
<feature type="compositionally biased region" description="Basic and acidic residues" evidence="5">
    <location>
        <begin position="624"/>
        <end position="635"/>
    </location>
</feature>
<keyword evidence="3" id="KW-0808">Transferase</keyword>
<evidence type="ECO:0000259" key="7">
    <source>
        <dbReference type="PROSITE" id="PS50021"/>
    </source>
</evidence>
<proteinExistence type="inferred from homology"/>
<dbReference type="Gene3D" id="3.40.50.300">
    <property type="entry name" value="P-loop containing nucleotide triphosphate hydrolases"/>
    <property type="match status" value="1"/>
</dbReference>
<dbReference type="FunFam" id="3.40.50.2000:FF:000021">
    <property type="entry name" value="UDP-glucuronosyltransferase"/>
    <property type="match status" value="1"/>
</dbReference>
<feature type="compositionally biased region" description="Polar residues" evidence="5">
    <location>
        <begin position="883"/>
        <end position="893"/>
    </location>
</feature>
<dbReference type="InterPro" id="IPR056199">
    <property type="entry name" value="SPEF2_C"/>
</dbReference>
<dbReference type="Gene3D" id="3.40.50.2000">
    <property type="entry name" value="Glycogen Phosphorylase B"/>
    <property type="match status" value="1"/>
</dbReference>
<evidence type="ECO:0000313" key="8">
    <source>
        <dbReference type="EMBL" id="KAK1893318.1"/>
    </source>
</evidence>
<keyword evidence="6" id="KW-1133">Transmembrane helix</keyword>
<accession>A0AAD9C2R9</accession>
<feature type="compositionally biased region" description="Polar residues" evidence="5">
    <location>
        <begin position="864"/>
        <end position="874"/>
    </location>
</feature>
<feature type="transmembrane region" description="Helical" evidence="6">
    <location>
        <begin position="2090"/>
        <end position="2113"/>
    </location>
</feature>
<feature type="compositionally biased region" description="Basic and acidic residues" evidence="5">
    <location>
        <begin position="1098"/>
        <end position="1113"/>
    </location>
</feature>
<feature type="region of interest" description="Disordered" evidence="5">
    <location>
        <begin position="820"/>
        <end position="909"/>
    </location>
</feature>
<reference evidence="8" key="1">
    <citation type="submission" date="2023-04" db="EMBL/GenBank/DDBJ databases">
        <title>Chromosome-level genome of Chaenocephalus aceratus.</title>
        <authorList>
            <person name="Park H."/>
        </authorList>
    </citation>
    <scope>NUCLEOTIDE SEQUENCE</scope>
    <source>
        <strain evidence="8">DE</strain>
        <tissue evidence="8">Muscle</tissue>
    </source>
</reference>
<dbReference type="SUPFAM" id="SSF52540">
    <property type="entry name" value="P-loop containing nucleoside triphosphate hydrolases"/>
    <property type="match status" value="1"/>
</dbReference>
<dbReference type="CDD" id="cd03784">
    <property type="entry name" value="GT1_Gtf-like"/>
    <property type="match status" value="1"/>
</dbReference>
<evidence type="ECO:0000256" key="2">
    <source>
        <dbReference type="ARBA" id="ARBA00022676"/>
    </source>
</evidence>
<evidence type="ECO:0000256" key="6">
    <source>
        <dbReference type="SAM" id="Phobius"/>
    </source>
</evidence>
<feature type="region of interest" description="Disordered" evidence="5">
    <location>
        <begin position="620"/>
        <end position="666"/>
    </location>
</feature>
<feature type="region of interest" description="Disordered" evidence="5">
    <location>
        <begin position="266"/>
        <end position="292"/>
    </location>
</feature>
<dbReference type="SUPFAM" id="SSF53756">
    <property type="entry name" value="UDP-Glycosyltransferase/glycogen phosphorylase"/>
    <property type="match status" value="1"/>
</dbReference>